<feature type="compositionally biased region" description="Basic and acidic residues" evidence="1">
    <location>
        <begin position="93"/>
        <end position="128"/>
    </location>
</feature>
<sequence>MCPFRVSTGQMRGTSSSSRTLFKATHTTATPTSCVYTPREGRLSLSFRWGLFVAVVILLVNIYACDGKQIPKRTGDINTSKRNSHSRSPATIQEHRSNEAVKQEDSDSNINHDTDQIIVDEKVEDVKTVRFGNHKKNPYDDSSSGKRKGNHRNSHHSSKSKSISNSADEDDDDKKNEIQTRRNHRKQGRNGNQDSSSSNNADSATFELEEARIPSEPVRKGDGLDSRELKHFIEDVAESILAEADRLYGVIESGSGVGFRDATSTLQLSSSFDVGNYIICQ</sequence>
<evidence type="ECO:0000313" key="4">
    <source>
        <dbReference type="Proteomes" id="UP001642540"/>
    </source>
</evidence>
<evidence type="ECO:0000256" key="2">
    <source>
        <dbReference type="SAM" id="Phobius"/>
    </source>
</evidence>
<dbReference type="EMBL" id="CAXLJM020000041">
    <property type="protein sequence ID" value="CAL8109447.1"/>
    <property type="molecule type" value="Genomic_DNA"/>
</dbReference>
<feature type="region of interest" description="Disordered" evidence="1">
    <location>
        <begin position="71"/>
        <end position="222"/>
    </location>
</feature>
<accession>A0ABP1QNP2</accession>
<protein>
    <submittedName>
        <fullName evidence="3">Uncharacterized protein</fullName>
    </submittedName>
</protein>
<feature type="region of interest" description="Disordered" evidence="1">
    <location>
        <begin position="1"/>
        <end position="23"/>
    </location>
</feature>
<keyword evidence="2" id="KW-0812">Transmembrane</keyword>
<feature type="compositionally biased region" description="Polar residues" evidence="1">
    <location>
        <begin position="7"/>
        <end position="23"/>
    </location>
</feature>
<proteinExistence type="predicted"/>
<keyword evidence="4" id="KW-1185">Reference proteome</keyword>
<feature type="compositionally biased region" description="Polar residues" evidence="1">
    <location>
        <begin position="76"/>
        <end position="91"/>
    </location>
</feature>
<gene>
    <name evidence="3" type="ORF">ODALV1_LOCUS13374</name>
</gene>
<keyword evidence="2" id="KW-0472">Membrane</keyword>
<feature type="compositionally biased region" description="Low complexity" evidence="1">
    <location>
        <begin position="194"/>
        <end position="204"/>
    </location>
</feature>
<keyword evidence="2" id="KW-1133">Transmembrane helix</keyword>
<evidence type="ECO:0000256" key="1">
    <source>
        <dbReference type="SAM" id="MobiDB-lite"/>
    </source>
</evidence>
<feature type="transmembrane region" description="Helical" evidence="2">
    <location>
        <begin position="46"/>
        <end position="64"/>
    </location>
</feature>
<comment type="caution">
    <text evidence="3">The sequence shown here is derived from an EMBL/GenBank/DDBJ whole genome shotgun (WGS) entry which is preliminary data.</text>
</comment>
<reference evidence="3 4" key="1">
    <citation type="submission" date="2024-08" db="EMBL/GenBank/DDBJ databases">
        <authorList>
            <person name="Cucini C."/>
            <person name="Frati F."/>
        </authorList>
    </citation>
    <scope>NUCLEOTIDE SEQUENCE [LARGE SCALE GENOMIC DNA]</scope>
</reference>
<feature type="compositionally biased region" description="Basic and acidic residues" evidence="1">
    <location>
        <begin position="209"/>
        <end position="222"/>
    </location>
</feature>
<dbReference type="Proteomes" id="UP001642540">
    <property type="component" value="Unassembled WGS sequence"/>
</dbReference>
<feature type="compositionally biased region" description="Basic residues" evidence="1">
    <location>
        <begin position="145"/>
        <end position="159"/>
    </location>
</feature>
<organism evidence="3 4">
    <name type="scientific">Orchesella dallaii</name>
    <dbReference type="NCBI Taxonomy" id="48710"/>
    <lineage>
        <taxon>Eukaryota</taxon>
        <taxon>Metazoa</taxon>
        <taxon>Ecdysozoa</taxon>
        <taxon>Arthropoda</taxon>
        <taxon>Hexapoda</taxon>
        <taxon>Collembola</taxon>
        <taxon>Entomobryomorpha</taxon>
        <taxon>Entomobryoidea</taxon>
        <taxon>Orchesellidae</taxon>
        <taxon>Orchesellinae</taxon>
        <taxon>Orchesella</taxon>
    </lineage>
</organism>
<name>A0ABP1QNP2_9HEXA</name>
<evidence type="ECO:0000313" key="3">
    <source>
        <dbReference type="EMBL" id="CAL8109447.1"/>
    </source>
</evidence>